<evidence type="ECO:0000256" key="1">
    <source>
        <dbReference type="SAM" id="Coils"/>
    </source>
</evidence>
<dbReference type="EMBL" id="VSIX01000062">
    <property type="protein sequence ID" value="TYB30961.1"/>
    <property type="molecule type" value="Genomic_DNA"/>
</dbReference>
<sequence>MIEFKEYIAFLSTNGLLGLGKVENPKTGKKSKNLKLVKFTIDILELLEKKTEGNLTEEEEEILANTLNNLRENYKKEKEAE</sequence>
<dbReference type="Pfam" id="PF08899">
    <property type="entry name" value="DUF1844"/>
    <property type="match status" value="1"/>
</dbReference>
<reference evidence="2" key="1">
    <citation type="submission" date="2019-08" db="EMBL/GenBank/DDBJ databases">
        <title>Genomic characterization of a novel candidate phylum (ARYD3) from a high temperature, high salinity tertiary oil reservoir in north central Oklahoma, USA.</title>
        <authorList>
            <person name="Youssef N.H."/>
            <person name="Yadav A."/>
            <person name="Elshahed M.S."/>
        </authorList>
    </citation>
    <scope>NUCLEOTIDE SEQUENCE [LARGE SCALE GENOMIC DNA]</scope>
    <source>
        <strain evidence="2">ARYD3</strain>
    </source>
</reference>
<evidence type="ECO:0000313" key="3">
    <source>
        <dbReference type="Proteomes" id="UP000324143"/>
    </source>
</evidence>
<protein>
    <submittedName>
        <fullName evidence="2">DUF1844 domain-containing protein</fullName>
    </submittedName>
</protein>
<keyword evidence="1" id="KW-0175">Coiled coil</keyword>
<name>A0A5D0MHH9_9BACT</name>
<comment type="caution">
    <text evidence="2">The sequence shown here is derived from an EMBL/GenBank/DDBJ whole genome shotgun (WGS) entry which is preliminary data.</text>
</comment>
<gene>
    <name evidence="2" type="ORF">FXF47_06595</name>
</gene>
<dbReference type="Proteomes" id="UP000324143">
    <property type="component" value="Unassembled WGS sequence"/>
</dbReference>
<dbReference type="InterPro" id="IPR014995">
    <property type="entry name" value="DUF1844"/>
</dbReference>
<keyword evidence="3" id="KW-1185">Reference proteome</keyword>
<dbReference type="AlphaFoldDB" id="A0A5D0MHH9"/>
<proteinExistence type="predicted"/>
<organism evidence="2 3">
    <name type="scientific">Candidatus Mcinerneyibacterium aminivorans</name>
    <dbReference type="NCBI Taxonomy" id="2703815"/>
    <lineage>
        <taxon>Bacteria</taxon>
        <taxon>Candidatus Macinerneyibacteriota</taxon>
        <taxon>Candidatus Mcinerneyibacteria</taxon>
        <taxon>Candidatus Mcinerneyibacteriales</taxon>
        <taxon>Candidatus Mcinerneyibacteriaceae</taxon>
        <taxon>Candidatus Mcinerneyibacterium</taxon>
    </lineage>
</organism>
<evidence type="ECO:0000313" key="2">
    <source>
        <dbReference type="EMBL" id="TYB30961.1"/>
    </source>
</evidence>
<feature type="coiled-coil region" evidence="1">
    <location>
        <begin position="41"/>
        <end position="80"/>
    </location>
</feature>
<accession>A0A5D0MHH9</accession>